<reference evidence="1" key="1">
    <citation type="submission" date="2022-11" db="EMBL/GenBank/DDBJ databases">
        <authorList>
            <person name="Petersen C."/>
        </authorList>
    </citation>
    <scope>NUCLEOTIDE SEQUENCE</scope>
    <source>
        <strain evidence="1">IBT 16849</strain>
    </source>
</reference>
<proteinExistence type="predicted"/>
<reference evidence="1" key="2">
    <citation type="journal article" date="2023" name="IMA Fungus">
        <title>Comparative genomic study of the Penicillium genus elucidates a diverse pangenome and 15 lateral gene transfer events.</title>
        <authorList>
            <person name="Petersen C."/>
            <person name="Sorensen T."/>
            <person name="Nielsen M.R."/>
            <person name="Sondergaard T.E."/>
            <person name="Sorensen J.L."/>
            <person name="Fitzpatrick D.A."/>
            <person name="Frisvad J.C."/>
            <person name="Nielsen K.L."/>
        </authorList>
    </citation>
    <scope>NUCLEOTIDE SEQUENCE</scope>
    <source>
        <strain evidence="1">IBT 16849</strain>
    </source>
</reference>
<evidence type="ECO:0000313" key="2">
    <source>
        <dbReference type="Proteomes" id="UP001150879"/>
    </source>
</evidence>
<evidence type="ECO:0000313" key="1">
    <source>
        <dbReference type="EMBL" id="KAJ5186098.1"/>
    </source>
</evidence>
<dbReference type="Proteomes" id="UP001150879">
    <property type="component" value="Unassembled WGS sequence"/>
</dbReference>
<dbReference type="AlphaFoldDB" id="A0A9W9M238"/>
<sequence>MAFKECNKAHVRVIQEDNTCTSEPDYLDINEDVVRQLAILKVDGREELVTSAVVHEPKKERQHKNIKLRDEYHKAKDSWDQCNTRACNLIFSTLNPIPQSHVDKVESAREAFKILRAEYGSPSWQTNFKRFETLCNIQYKGNNTQDFVRRFKEALAEVQQRGTKLDPFMTLNFFIRAIHNNPRCQVFIQALKPNLKDSRFMTSAAGLVKVA</sequence>
<accession>A0A9W9M238</accession>
<gene>
    <name evidence="1" type="ORF">N7472_010938</name>
</gene>
<name>A0A9W9M238_9EURO</name>
<organism evidence="1 2">
    <name type="scientific">Penicillium cf. griseofulvum</name>
    <dbReference type="NCBI Taxonomy" id="2972120"/>
    <lineage>
        <taxon>Eukaryota</taxon>
        <taxon>Fungi</taxon>
        <taxon>Dikarya</taxon>
        <taxon>Ascomycota</taxon>
        <taxon>Pezizomycotina</taxon>
        <taxon>Eurotiomycetes</taxon>
        <taxon>Eurotiomycetidae</taxon>
        <taxon>Eurotiales</taxon>
        <taxon>Aspergillaceae</taxon>
        <taxon>Penicillium</taxon>
    </lineage>
</organism>
<keyword evidence="2" id="KW-1185">Reference proteome</keyword>
<dbReference type="OrthoDB" id="4359708at2759"/>
<dbReference type="EMBL" id="JAPQKP010000006">
    <property type="protein sequence ID" value="KAJ5186098.1"/>
    <property type="molecule type" value="Genomic_DNA"/>
</dbReference>
<comment type="caution">
    <text evidence="1">The sequence shown here is derived from an EMBL/GenBank/DDBJ whole genome shotgun (WGS) entry which is preliminary data.</text>
</comment>
<protein>
    <submittedName>
        <fullName evidence="1">Uncharacterized protein</fullName>
    </submittedName>
</protein>